<organism evidence="2 3">
    <name type="scientific">Pseudobacter ginsenosidimutans</name>
    <dbReference type="NCBI Taxonomy" id="661488"/>
    <lineage>
        <taxon>Bacteria</taxon>
        <taxon>Pseudomonadati</taxon>
        <taxon>Bacteroidota</taxon>
        <taxon>Chitinophagia</taxon>
        <taxon>Chitinophagales</taxon>
        <taxon>Chitinophagaceae</taxon>
        <taxon>Pseudobacter</taxon>
    </lineage>
</organism>
<feature type="signal peptide" evidence="1">
    <location>
        <begin position="1"/>
        <end position="22"/>
    </location>
</feature>
<feature type="chain" id="PRO_5020764651" description="PKD domain-containing protein" evidence="1">
    <location>
        <begin position="23"/>
        <end position="302"/>
    </location>
</feature>
<dbReference type="EMBL" id="SGXA01000001">
    <property type="protein sequence ID" value="RZS75468.1"/>
    <property type="molecule type" value="Genomic_DNA"/>
</dbReference>
<evidence type="ECO:0000256" key="1">
    <source>
        <dbReference type="SAM" id="SignalP"/>
    </source>
</evidence>
<evidence type="ECO:0000313" key="2">
    <source>
        <dbReference type="EMBL" id="RZS75468.1"/>
    </source>
</evidence>
<dbReference type="RefSeq" id="WP_130539834.1">
    <property type="nucleotide sequence ID" value="NZ_CP042431.1"/>
</dbReference>
<sequence length="302" mass="33645">MKRNLFLHCIAMAVCFITACTAKEDTYLREKYIDNAGTPVTREALQNAITVSQPFPNKEGEVKGDQYVVIKNSRPEIGGVWHLGWGGGEKTIVTDNDTIVYESNGTFQIYYTGISANTRVSTDPITITVTNVFDPWSGFLTGAKDKADVSAEKKWKFRNVSWGSVCNMGAYGGWKYTSAGYVPESNFMWWANVTEATAGNQSMTFKFNGNKLLVYKADGSLAGEGSYAFTHTVADQGVMGELITSRPIIGGNYDECGQNNTSNKFWILTLNEEYLTIFHPVKYTGGKDWEDYGWYAYFKADN</sequence>
<gene>
    <name evidence="2" type="ORF">EV199_1335</name>
</gene>
<evidence type="ECO:0000313" key="3">
    <source>
        <dbReference type="Proteomes" id="UP000293874"/>
    </source>
</evidence>
<dbReference type="Proteomes" id="UP000293874">
    <property type="component" value="Unassembled WGS sequence"/>
</dbReference>
<dbReference type="OrthoDB" id="1042614at2"/>
<dbReference type="AlphaFoldDB" id="A0A4Q7N3M0"/>
<protein>
    <recommendedName>
        <fullName evidence="4">PKD domain-containing protein</fullName>
    </recommendedName>
</protein>
<comment type="caution">
    <text evidence="2">The sequence shown here is derived from an EMBL/GenBank/DDBJ whole genome shotgun (WGS) entry which is preliminary data.</text>
</comment>
<evidence type="ECO:0008006" key="4">
    <source>
        <dbReference type="Google" id="ProtNLM"/>
    </source>
</evidence>
<keyword evidence="1" id="KW-0732">Signal</keyword>
<proteinExistence type="predicted"/>
<keyword evidence="3" id="KW-1185">Reference proteome</keyword>
<accession>A0A4Q7N3M0</accession>
<reference evidence="2 3" key="1">
    <citation type="submission" date="2019-02" db="EMBL/GenBank/DDBJ databases">
        <title>Genomic Encyclopedia of Type Strains, Phase IV (KMG-IV): sequencing the most valuable type-strain genomes for metagenomic binning, comparative biology and taxonomic classification.</title>
        <authorList>
            <person name="Goeker M."/>
        </authorList>
    </citation>
    <scope>NUCLEOTIDE SEQUENCE [LARGE SCALE GENOMIC DNA]</scope>
    <source>
        <strain evidence="2 3">DSM 18116</strain>
    </source>
</reference>
<name>A0A4Q7N3M0_9BACT</name>
<dbReference type="PROSITE" id="PS51257">
    <property type="entry name" value="PROKAR_LIPOPROTEIN"/>
    <property type="match status" value="1"/>
</dbReference>